<evidence type="ECO:0000256" key="3">
    <source>
        <dbReference type="SAM" id="Phobius"/>
    </source>
</evidence>
<dbReference type="InterPro" id="IPR011990">
    <property type="entry name" value="TPR-like_helical_dom_sf"/>
</dbReference>
<comment type="caution">
    <text evidence="5">The sequence shown here is derived from an EMBL/GenBank/DDBJ whole genome shotgun (WGS) entry which is preliminary data.</text>
</comment>
<name>A0A3D9I3H7_9BACL</name>
<keyword evidence="6" id="KW-1185">Reference proteome</keyword>
<dbReference type="InterPro" id="IPR011042">
    <property type="entry name" value="6-blade_b-propeller_TolB-like"/>
</dbReference>
<feature type="chain" id="PRO_5017641597" evidence="4">
    <location>
        <begin position="29"/>
        <end position="484"/>
    </location>
</feature>
<dbReference type="EMBL" id="QRDY01000014">
    <property type="protein sequence ID" value="RED56304.1"/>
    <property type="molecule type" value="Genomic_DNA"/>
</dbReference>
<keyword evidence="4" id="KW-0732">Signal</keyword>
<feature type="repeat" description="NHL" evidence="2">
    <location>
        <begin position="63"/>
        <end position="95"/>
    </location>
</feature>
<feature type="repeat" description="NHL" evidence="2">
    <location>
        <begin position="106"/>
        <end position="144"/>
    </location>
</feature>
<dbReference type="SUPFAM" id="SSF101898">
    <property type="entry name" value="NHL repeat"/>
    <property type="match status" value="1"/>
</dbReference>
<evidence type="ECO:0000256" key="4">
    <source>
        <dbReference type="SAM" id="SignalP"/>
    </source>
</evidence>
<protein>
    <submittedName>
        <fullName evidence="5">NHL repeat-containing protein</fullName>
    </submittedName>
</protein>
<accession>A0A3D9I3H7</accession>
<dbReference type="CDD" id="cd05819">
    <property type="entry name" value="NHL"/>
    <property type="match status" value="1"/>
</dbReference>
<keyword evidence="3" id="KW-0472">Membrane</keyword>
<dbReference type="InterPro" id="IPR001258">
    <property type="entry name" value="NHL_repeat"/>
</dbReference>
<sequence>MKFIQSMGITAIVLASLSLFASPLQAEAAPYEGYNYSYWGAAVNVPNAYVPAGIVDGSMLAIGKFKDPTDMYVAADGLLYVLDAGNRRIVVFDEQWEVVREIRGFVRDGKQEQFTSPQGLFVTKNNHIYVADTENRRVVELTGEGAFVREIGAPRSEVIGPNFQYYPLKVAVDNAGRIFVIGRGVFDGIIEMDADGSFTGFMGTNRVKFNAWDYFWKRLSTKEQRSKLAQFIPLEFNNLDMDSEGFIYSTTAELTSKDPIKRLNPSGEDVMRRKGYFNPMGDIYSGAASQSSLLIDVKVGENGVYSALDSRKGRIFTYDQDGNLMYIFGRMGEQEGTFRTPVAVERRGDQFLVLDRDMDQITRFKPTRYGTLVNEANDLLVSGKYDEAEGLWRELLRLDANNEIAYAGIGKGLLRQGEYKQALEYLKFGYDREYYSKAFGKYRKEFVRENFGLGMTTVIVFGVGLWSFKILRRRTRGKVKSNVT</sequence>
<dbReference type="SUPFAM" id="SSF48452">
    <property type="entry name" value="TPR-like"/>
    <property type="match status" value="1"/>
</dbReference>
<evidence type="ECO:0000313" key="5">
    <source>
        <dbReference type="EMBL" id="RED56304.1"/>
    </source>
</evidence>
<dbReference type="RefSeq" id="WP_115994517.1">
    <property type="nucleotide sequence ID" value="NZ_QRDY01000014.1"/>
</dbReference>
<dbReference type="PANTHER" id="PTHR24104:SF25">
    <property type="entry name" value="PROTEIN LIN-41"/>
    <property type="match status" value="1"/>
</dbReference>
<proteinExistence type="predicted"/>
<dbReference type="PROSITE" id="PS51125">
    <property type="entry name" value="NHL"/>
    <property type="match status" value="2"/>
</dbReference>
<feature type="signal peptide" evidence="4">
    <location>
        <begin position="1"/>
        <end position="28"/>
    </location>
</feature>
<organism evidence="5 6">
    <name type="scientific">Cohnella lupini</name>
    <dbReference type="NCBI Taxonomy" id="1294267"/>
    <lineage>
        <taxon>Bacteria</taxon>
        <taxon>Bacillati</taxon>
        <taxon>Bacillota</taxon>
        <taxon>Bacilli</taxon>
        <taxon>Bacillales</taxon>
        <taxon>Paenibacillaceae</taxon>
        <taxon>Cohnella</taxon>
    </lineage>
</organism>
<dbReference type="Gene3D" id="1.25.40.10">
    <property type="entry name" value="Tetratricopeptide repeat domain"/>
    <property type="match status" value="1"/>
</dbReference>
<gene>
    <name evidence="5" type="ORF">DFP95_11479</name>
</gene>
<keyword evidence="3" id="KW-1133">Transmembrane helix</keyword>
<keyword evidence="3" id="KW-0812">Transmembrane</keyword>
<dbReference type="PANTHER" id="PTHR24104">
    <property type="entry name" value="E3 UBIQUITIN-PROTEIN LIGASE NHLRC1-RELATED"/>
    <property type="match status" value="1"/>
</dbReference>
<reference evidence="5 6" key="1">
    <citation type="submission" date="2018-07" db="EMBL/GenBank/DDBJ databases">
        <title>Genomic Encyclopedia of Type Strains, Phase III (KMG-III): the genomes of soil and plant-associated and newly described type strains.</title>
        <authorList>
            <person name="Whitman W."/>
        </authorList>
    </citation>
    <scope>NUCLEOTIDE SEQUENCE [LARGE SCALE GENOMIC DNA]</scope>
    <source>
        <strain evidence="5 6">CECT 8236</strain>
    </source>
</reference>
<dbReference type="OrthoDB" id="9799230at2"/>
<keyword evidence="1" id="KW-0677">Repeat</keyword>
<dbReference type="Gene3D" id="2.120.10.30">
    <property type="entry name" value="TolB, C-terminal domain"/>
    <property type="match status" value="1"/>
</dbReference>
<evidence type="ECO:0000256" key="2">
    <source>
        <dbReference type="PROSITE-ProRule" id="PRU00504"/>
    </source>
</evidence>
<dbReference type="GO" id="GO:0008270">
    <property type="term" value="F:zinc ion binding"/>
    <property type="evidence" value="ECO:0007669"/>
    <property type="project" value="UniProtKB-KW"/>
</dbReference>
<dbReference type="InterPro" id="IPR050952">
    <property type="entry name" value="TRIM-NHL_E3_ligases"/>
</dbReference>
<dbReference type="Proteomes" id="UP000256869">
    <property type="component" value="Unassembled WGS sequence"/>
</dbReference>
<evidence type="ECO:0000313" key="6">
    <source>
        <dbReference type="Proteomes" id="UP000256869"/>
    </source>
</evidence>
<dbReference type="AlphaFoldDB" id="A0A3D9I3H7"/>
<evidence type="ECO:0000256" key="1">
    <source>
        <dbReference type="ARBA" id="ARBA00022737"/>
    </source>
</evidence>
<feature type="transmembrane region" description="Helical" evidence="3">
    <location>
        <begin position="451"/>
        <end position="471"/>
    </location>
</feature>
<dbReference type="Pfam" id="PF01436">
    <property type="entry name" value="NHL"/>
    <property type="match status" value="1"/>
</dbReference>